<reference evidence="2 3" key="1">
    <citation type="submission" date="2022-01" db="EMBL/GenBank/DDBJ databases">
        <authorList>
            <person name="Xiong W."/>
            <person name="Schranz E."/>
        </authorList>
    </citation>
    <scope>NUCLEOTIDE SEQUENCE [LARGE SCALE GENOMIC DNA]</scope>
</reference>
<dbReference type="Proteomes" id="UP001157418">
    <property type="component" value="Unassembled WGS sequence"/>
</dbReference>
<keyword evidence="3" id="KW-1185">Reference proteome</keyword>
<dbReference type="AlphaFoldDB" id="A0AAU9PT11"/>
<evidence type="ECO:0000256" key="1">
    <source>
        <dbReference type="SAM" id="MobiDB-lite"/>
    </source>
</evidence>
<dbReference type="Gene3D" id="3.30.420.40">
    <property type="match status" value="1"/>
</dbReference>
<dbReference type="InterPro" id="IPR043129">
    <property type="entry name" value="ATPase_NBD"/>
</dbReference>
<dbReference type="EMBL" id="CAKMRJ010005745">
    <property type="protein sequence ID" value="CAH1453547.1"/>
    <property type="molecule type" value="Genomic_DNA"/>
</dbReference>
<dbReference type="SUPFAM" id="SSF53067">
    <property type="entry name" value="Actin-like ATPase domain"/>
    <property type="match status" value="1"/>
</dbReference>
<protein>
    <recommendedName>
        <fullName evidence="4">Actin-related protein 4</fullName>
    </recommendedName>
</protein>
<evidence type="ECO:0008006" key="4">
    <source>
        <dbReference type="Google" id="ProtNLM"/>
    </source>
</evidence>
<feature type="region of interest" description="Disordered" evidence="1">
    <location>
        <begin position="97"/>
        <end position="116"/>
    </location>
</feature>
<organism evidence="2 3">
    <name type="scientific">Lactuca virosa</name>
    <dbReference type="NCBI Taxonomy" id="75947"/>
    <lineage>
        <taxon>Eukaryota</taxon>
        <taxon>Viridiplantae</taxon>
        <taxon>Streptophyta</taxon>
        <taxon>Embryophyta</taxon>
        <taxon>Tracheophyta</taxon>
        <taxon>Spermatophyta</taxon>
        <taxon>Magnoliopsida</taxon>
        <taxon>eudicotyledons</taxon>
        <taxon>Gunneridae</taxon>
        <taxon>Pentapetalae</taxon>
        <taxon>asterids</taxon>
        <taxon>campanulids</taxon>
        <taxon>Asterales</taxon>
        <taxon>Asteraceae</taxon>
        <taxon>Cichorioideae</taxon>
        <taxon>Cichorieae</taxon>
        <taxon>Lactucinae</taxon>
        <taxon>Lactuca</taxon>
    </lineage>
</organism>
<evidence type="ECO:0000313" key="2">
    <source>
        <dbReference type="EMBL" id="CAH1453547.1"/>
    </source>
</evidence>
<proteinExistence type="predicted"/>
<gene>
    <name evidence="2" type="ORF">LVIROSA_LOCUS38787</name>
</gene>
<comment type="caution">
    <text evidence="2">The sequence shown here is derived from an EMBL/GenBank/DDBJ whole genome shotgun (WGS) entry which is preliminary data.</text>
</comment>
<dbReference type="PANTHER" id="PTHR11937">
    <property type="entry name" value="ACTIN"/>
    <property type="match status" value="1"/>
</dbReference>
<sequence>MQIFFNPEIYDKDFTTPLPAVIDSCIQSAPIDTGRALYNNLVLSGGSTMFKHFQRRLQLETKKIVDARVLASTARHDSEVKESVGNDKAFAVRNGYELHSNQEHHSSRKLFSYTPN</sequence>
<dbReference type="Pfam" id="PF00022">
    <property type="entry name" value="Actin"/>
    <property type="match status" value="1"/>
</dbReference>
<evidence type="ECO:0000313" key="3">
    <source>
        <dbReference type="Proteomes" id="UP001157418"/>
    </source>
</evidence>
<accession>A0AAU9PT11</accession>
<dbReference type="InterPro" id="IPR004000">
    <property type="entry name" value="Actin"/>
</dbReference>
<name>A0AAU9PT11_9ASTR</name>